<dbReference type="EMBL" id="UINC01181634">
    <property type="protein sequence ID" value="SVD91417.1"/>
    <property type="molecule type" value="Genomic_DNA"/>
</dbReference>
<feature type="non-terminal residue" evidence="1">
    <location>
        <position position="1"/>
    </location>
</feature>
<reference evidence="1" key="1">
    <citation type="submission" date="2018-05" db="EMBL/GenBank/DDBJ databases">
        <authorList>
            <person name="Lanie J.A."/>
            <person name="Ng W.-L."/>
            <person name="Kazmierczak K.M."/>
            <person name="Andrzejewski T.M."/>
            <person name="Davidsen T.M."/>
            <person name="Wayne K.J."/>
            <person name="Tettelin H."/>
            <person name="Glass J.I."/>
            <person name="Rusch D."/>
            <person name="Podicherti R."/>
            <person name="Tsui H.-C.T."/>
            <person name="Winkler M.E."/>
        </authorList>
    </citation>
    <scope>NUCLEOTIDE SEQUENCE</scope>
</reference>
<organism evidence="1">
    <name type="scientific">marine metagenome</name>
    <dbReference type="NCBI Taxonomy" id="408172"/>
    <lineage>
        <taxon>unclassified sequences</taxon>
        <taxon>metagenomes</taxon>
        <taxon>ecological metagenomes</taxon>
    </lineage>
</organism>
<protein>
    <submittedName>
        <fullName evidence="1">Uncharacterized protein</fullName>
    </submittedName>
</protein>
<name>A0A382Z7E6_9ZZZZ</name>
<proteinExistence type="predicted"/>
<dbReference type="AlphaFoldDB" id="A0A382Z7E6"/>
<gene>
    <name evidence="1" type="ORF">METZ01_LOCUS444271</name>
</gene>
<accession>A0A382Z7E6</accession>
<evidence type="ECO:0000313" key="1">
    <source>
        <dbReference type="EMBL" id="SVD91417.1"/>
    </source>
</evidence>
<sequence>SARRVRYVASYDEEGEAVAPEPLASEADPEILRHLRSLGYID</sequence>